<feature type="compositionally biased region" description="Acidic residues" evidence="1">
    <location>
        <begin position="463"/>
        <end position="476"/>
    </location>
</feature>
<keyword evidence="5" id="KW-1185">Reference proteome</keyword>
<dbReference type="SUPFAM" id="SSF52113">
    <property type="entry name" value="BRCT domain"/>
    <property type="match status" value="1"/>
</dbReference>
<evidence type="ECO:0000313" key="4">
    <source>
        <dbReference type="EMBL" id="KZT70401.1"/>
    </source>
</evidence>
<dbReference type="Gene3D" id="3.40.50.10190">
    <property type="entry name" value="BRCT domain"/>
    <property type="match status" value="1"/>
</dbReference>
<dbReference type="InterPro" id="IPR001357">
    <property type="entry name" value="BRCT_dom"/>
</dbReference>
<evidence type="ECO:0000259" key="3">
    <source>
        <dbReference type="PROSITE" id="PS50853"/>
    </source>
</evidence>
<sequence length="476" mass="51569">MVQSQESFMFTVGKLDAGMAILLGERAHLIEFPSLLLPPGATTGSIVNISVQRNVVEEKRRDTEFWNLQDDILQTYGTRSPENPKLEVRNVTQTSTTLEWPALKLATAKLRSLDIYRNRQRLASIPSPLTNTSTKLSGLQIDTEYTFQLVLRTTAGVFPSNLLRVRTHTMTDTSGICVCFGNVQDAVLLENARLALQEMGAKWSDKIEIDTTHFVCTTPAATPGGAAASGNLTTAPGVEYQKALQLSIPVVQPHWILACHSAKKMVPIHPYYLGANPPVPAQVSRPQSMSQASLHRAQSASPSQQQHPPRANRQSMPPQRVATTSPPVVSSRRFEPMPEEQEEEGESEAAGQSSAAGHIRKGTMTKNFRFPPQSPTQSPPPVPPVPTEPAPTPTSPPKAQKESTSPRPKAEAAESPAALPSAGRRPSTEEARLSPVPVITPSVVEVPPPPPVDKEVTPHIPEGDDDLGETEEISLN</sequence>
<feature type="compositionally biased region" description="Low complexity" evidence="1">
    <location>
        <begin position="295"/>
        <end position="311"/>
    </location>
</feature>
<dbReference type="InterPro" id="IPR036420">
    <property type="entry name" value="BRCT_dom_sf"/>
</dbReference>
<feature type="compositionally biased region" description="Low complexity" evidence="1">
    <location>
        <begin position="413"/>
        <end position="422"/>
    </location>
</feature>
<dbReference type="CDD" id="cd13945">
    <property type="entry name" value="Chs5_N"/>
    <property type="match status" value="1"/>
</dbReference>
<accession>A0A165R793</accession>
<dbReference type="GO" id="GO:0006893">
    <property type="term" value="P:Golgi to plasma membrane transport"/>
    <property type="evidence" value="ECO:0007669"/>
    <property type="project" value="TreeGrafter"/>
</dbReference>
<dbReference type="GO" id="GO:0000747">
    <property type="term" value="P:conjugation with cellular fusion"/>
    <property type="evidence" value="ECO:0007669"/>
    <property type="project" value="TreeGrafter"/>
</dbReference>
<dbReference type="AlphaFoldDB" id="A0A165R793"/>
<feature type="compositionally biased region" description="Pro residues" evidence="1">
    <location>
        <begin position="372"/>
        <end position="396"/>
    </location>
</feature>
<gene>
    <name evidence="4" type="ORF">DAEQUDRAFT_756306</name>
</gene>
<dbReference type="Gene3D" id="6.20.120.50">
    <property type="match status" value="1"/>
</dbReference>
<dbReference type="Pfam" id="PF16892">
    <property type="entry name" value="CHS5_N"/>
    <property type="match status" value="1"/>
</dbReference>
<dbReference type="PROSITE" id="PS50853">
    <property type="entry name" value="FN3"/>
    <property type="match status" value="1"/>
</dbReference>
<dbReference type="InterPro" id="IPR036116">
    <property type="entry name" value="FN3_sf"/>
</dbReference>
<evidence type="ECO:0000256" key="1">
    <source>
        <dbReference type="SAM" id="MobiDB-lite"/>
    </source>
</evidence>
<feature type="compositionally biased region" description="Polar residues" evidence="1">
    <location>
        <begin position="284"/>
        <end position="293"/>
    </location>
</feature>
<evidence type="ECO:0000313" key="5">
    <source>
        <dbReference type="Proteomes" id="UP000076727"/>
    </source>
</evidence>
<dbReference type="EMBL" id="KV429051">
    <property type="protein sequence ID" value="KZT70401.1"/>
    <property type="molecule type" value="Genomic_DNA"/>
</dbReference>
<dbReference type="Pfam" id="PF16893">
    <property type="entry name" value="fn3_2"/>
    <property type="match status" value="1"/>
</dbReference>
<dbReference type="Proteomes" id="UP000076727">
    <property type="component" value="Unassembled WGS sequence"/>
</dbReference>
<feature type="compositionally biased region" description="Polar residues" evidence="1">
    <location>
        <begin position="312"/>
        <end position="328"/>
    </location>
</feature>
<dbReference type="InterPro" id="IPR052827">
    <property type="entry name" value="CHS_Export/Cell_Fusion_Reg"/>
</dbReference>
<dbReference type="InterPro" id="IPR013783">
    <property type="entry name" value="Ig-like_fold"/>
</dbReference>
<dbReference type="PROSITE" id="PS50172">
    <property type="entry name" value="BRCT"/>
    <property type="match status" value="1"/>
</dbReference>
<feature type="compositionally biased region" description="Low complexity" evidence="1">
    <location>
        <begin position="434"/>
        <end position="445"/>
    </location>
</feature>
<dbReference type="STRING" id="1314783.A0A165R793"/>
<dbReference type="OrthoDB" id="245697at2759"/>
<reference evidence="4 5" key="1">
    <citation type="journal article" date="2016" name="Mol. Biol. Evol.">
        <title>Comparative Genomics of Early-Diverging Mushroom-Forming Fungi Provides Insights into the Origins of Lignocellulose Decay Capabilities.</title>
        <authorList>
            <person name="Nagy L.G."/>
            <person name="Riley R."/>
            <person name="Tritt A."/>
            <person name="Adam C."/>
            <person name="Daum C."/>
            <person name="Floudas D."/>
            <person name="Sun H."/>
            <person name="Yadav J.S."/>
            <person name="Pangilinan J."/>
            <person name="Larsson K.H."/>
            <person name="Matsuura K."/>
            <person name="Barry K."/>
            <person name="Labutti K."/>
            <person name="Kuo R."/>
            <person name="Ohm R.A."/>
            <person name="Bhattacharya S.S."/>
            <person name="Shirouzu T."/>
            <person name="Yoshinaga Y."/>
            <person name="Martin F.M."/>
            <person name="Grigoriev I.V."/>
            <person name="Hibbett D.S."/>
        </authorList>
    </citation>
    <scope>NUCLEOTIDE SEQUENCE [LARGE SCALE GENOMIC DNA]</scope>
    <source>
        <strain evidence="4 5">L-15889</strain>
    </source>
</reference>
<name>A0A165R793_9APHY</name>
<proteinExistence type="predicted"/>
<dbReference type="InterPro" id="IPR031669">
    <property type="entry name" value="Fn3_2"/>
</dbReference>
<dbReference type="PANTHER" id="PTHR47351:SF1">
    <property type="entry name" value="CHITIN BIOSYNTHESIS PROTEIN CHS5"/>
    <property type="match status" value="1"/>
</dbReference>
<protein>
    <recommendedName>
        <fullName evidence="6">BRCT domain-containing protein</fullName>
    </recommendedName>
</protein>
<evidence type="ECO:0000259" key="2">
    <source>
        <dbReference type="PROSITE" id="PS50172"/>
    </source>
</evidence>
<organism evidence="4 5">
    <name type="scientific">Daedalea quercina L-15889</name>
    <dbReference type="NCBI Taxonomy" id="1314783"/>
    <lineage>
        <taxon>Eukaryota</taxon>
        <taxon>Fungi</taxon>
        <taxon>Dikarya</taxon>
        <taxon>Basidiomycota</taxon>
        <taxon>Agaricomycotina</taxon>
        <taxon>Agaricomycetes</taxon>
        <taxon>Polyporales</taxon>
        <taxon>Fomitopsis</taxon>
    </lineage>
</organism>
<dbReference type="GO" id="GO:0046983">
    <property type="term" value="F:protein dimerization activity"/>
    <property type="evidence" value="ECO:0007669"/>
    <property type="project" value="InterPro"/>
</dbReference>
<feature type="compositionally biased region" description="Acidic residues" evidence="1">
    <location>
        <begin position="337"/>
        <end position="347"/>
    </location>
</feature>
<feature type="domain" description="BRCT" evidence="2">
    <location>
        <begin position="196"/>
        <end position="273"/>
    </location>
</feature>
<dbReference type="GO" id="GO:0034044">
    <property type="term" value="C:exomer complex"/>
    <property type="evidence" value="ECO:0007669"/>
    <property type="project" value="TreeGrafter"/>
</dbReference>
<dbReference type="SUPFAM" id="SSF49265">
    <property type="entry name" value="Fibronectin type III"/>
    <property type="match status" value="1"/>
</dbReference>
<feature type="region of interest" description="Disordered" evidence="1">
    <location>
        <begin position="281"/>
        <end position="476"/>
    </location>
</feature>
<dbReference type="Gene3D" id="2.60.40.10">
    <property type="entry name" value="Immunoglobulins"/>
    <property type="match status" value="1"/>
</dbReference>
<feature type="domain" description="Fibronectin type-III" evidence="3">
    <location>
        <begin position="80"/>
        <end position="174"/>
    </location>
</feature>
<evidence type="ECO:0008006" key="6">
    <source>
        <dbReference type="Google" id="ProtNLM"/>
    </source>
</evidence>
<feature type="compositionally biased region" description="Low complexity" evidence="1">
    <location>
        <begin position="348"/>
        <end position="357"/>
    </location>
</feature>
<dbReference type="InterPro" id="IPR003961">
    <property type="entry name" value="FN3_dom"/>
</dbReference>
<dbReference type="PANTHER" id="PTHR47351">
    <property type="entry name" value="CHITIN BIOSYNTHESIS PROTEIN CHS5"/>
    <property type="match status" value="1"/>
</dbReference>
<dbReference type="Pfam" id="PF00533">
    <property type="entry name" value="BRCT"/>
    <property type="match status" value="1"/>
</dbReference>
<dbReference type="InterPro" id="IPR031673">
    <property type="entry name" value="Chs5_N"/>
</dbReference>
<dbReference type="GO" id="GO:0005802">
    <property type="term" value="C:trans-Golgi network"/>
    <property type="evidence" value="ECO:0007669"/>
    <property type="project" value="TreeGrafter"/>
</dbReference>
<dbReference type="CDD" id="cd00063">
    <property type="entry name" value="FN3"/>
    <property type="match status" value="1"/>
</dbReference>